<dbReference type="STRING" id="210143.A0A1R3K8E7"/>
<dbReference type="OrthoDB" id="10264738at2759"/>
<accession>A0A1R3K8E7</accession>
<dbReference type="InterPro" id="IPR036967">
    <property type="entry name" value="Ribosomal_uS11_sf"/>
</dbReference>
<dbReference type="HAMAP" id="MF_01310">
    <property type="entry name" value="Ribosomal_uS11"/>
    <property type="match status" value="1"/>
</dbReference>
<organism evidence="5 6">
    <name type="scientific">Corchorus capsularis</name>
    <name type="common">Jute</name>
    <dbReference type="NCBI Taxonomy" id="210143"/>
    <lineage>
        <taxon>Eukaryota</taxon>
        <taxon>Viridiplantae</taxon>
        <taxon>Streptophyta</taxon>
        <taxon>Embryophyta</taxon>
        <taxon>Tracheophyta</taxon>
        <taxon>Spermatophyta</taxon>
        <taxon>Magnoliopsida</taxon>
        <taxon>eudicotyledons</taxon>
        <taxon>Gunneridae</taxon>
        <taxon>Pentapetalae</taxon>
        <taxon>rosids</taxon>
        <taxon>malvids</taxon>
        <taxon>Malvales</taxon>
        <taxon>Malvaceae</taxon>
        <taxon>Grewioideae</taxon>
        <taxon>Apeibeae</taxon>
        <taxon>Corchorus</taxon>
    </lineage>
</organism>
<dbReference type="GO" id="GO:0005840">
    <property type="term" value="C:ribosome"/>
    <property type="evidence" value="ECO:0007669"/>
    <property type="project" value="UniProtKB-KW"/>
</dbReference>
<keyword evidence="6" id="KW-1185">Reference proteome</keyword>
<dbReference type="InterPro" id="IPR001932">
    <property type="entry name" value="PPM-type_phosphatase-like_dom"/>
</dbReference>
<evidence type="ECO:0000256" key="3">
    <source>
        <dbReference type="ARBA" id="ARBA00023274"/>
    </source>
</evidence>
<dbReference type="InterPro" id="IPR036457">
    <property type="entry name" value="PPM-type-like_dom_sf"/>
</dbReference>
<protein>
    <submittedName>
        <fullName evidence="5">Phosphatase 2C (PP2C)-like protein</fullName>
    </submittedName>
</protein>
<dbReference type="GO" id="GO:0006412">
    <property type="term" value="P:translation"/>
    <property type="evidence" value="ECO:0007669"/>
    <property type="project" value="InterPro"/>
</dbReference>
<keyword evidence="2" id="KW-0689">Ribosomal protein</keyword>
<evidence type="ECO:0000256" key="1">
    <source>
        <dbReference type="ARBA" id="ARBA00006194"/>
    </source>
</evidence>
<proteinExistence type="inferred from homology"/>
<dbReference type="SMART" id="SM00332">
    <property type="entry name" value="PP2Cc"/>
    <property type="match status" value="1"/>
</dbReference>
<dbReference type="PANTHER" id="PTHR11759">
    <property type="entry name" value="40S RIBOSOMAL PROTEIN S14/30S RIBOSOMAL PROTEIN S11"/>
    <property type="match status" value="1"/>
</dbReference>
<dbReference type="AlphaFoldDB" id="A0A1R3K8E7"/>
<evidence type="ECO:0000259" key="4">
    <source>
        <dbReference type="PROSITE" id="PS51746"/>
    </source>
</evidence>
<sequence length="431" mass="47983">MRHFSSMFNGLARSFSLRRGKNSVNDDGREAAEAMAKDAKKNELILRSSGFVNVDGSNNFASVFSKRGRKGVNQDCAIVWEEFGCQADMLFCGIFDGHGPWGHFVAKKVRESMPPSLLCNWQETLAQSSLDPDIDLESDKKHQRFHIWKHSYLKTCAAVDQELEHYRKIDSFYSGTTALTIVRQGDLIYVANIGDSRAVLATTSDDGNLIAVQLTVDFKPNLPRGLRSFSSGAQPPENVGNLENNLDQGRMRENLSAPFASRFQSFTPSSGQRGFGMRGNFNSMNFVRDAIAEDGRGFPGASQPRYNLEHDADIVHIKLKRNNTFVTVTDSKGNKKCGASNGQLSELKGGASRYAAEATAEHVGRMARNMGVKSVVVRVKGFTHFRKKRQAIMSFREGFGNTRSGQNPVVYIEDTTRRPHNGCRLPKKRRI</sequence>
<reference evidence="5 6" key="1">
    <citation type="submission" date="2013-09" db="EMBL/GenBank/DDBJ databases">
        <title>Corchorus capsularis genome sequencing.</title>
        <authorList>
            <person name="Alam M."/>
            <person name="Haque M.S."/>
            <person name="Islam M.S."/>
            <person name="Emdad E.M."/>
            <person name="Islam M.M."/>
            <person name="Ahmed B."/>
            <person name="Halim A."/>
            <person name="Hossen Q.M.M."/>
            <person name="Hossain M.Z."/>
            <person name="Ahmed R."/>
            <person name="Khan M.M."/>
            <person name="Islam R."/>
            <person name="Rashid M.M."/>
            <person name="Khan S.A."/>
            <person name="Rahman M.S."/>
            <person name="Alam M."/>
        </authorList>
    </citation>
    <scope>NUCLEOTIDE SEQUENCE [LARGE SCALE GENOMIC DNA]</scope>
    <source>
        <strain evidence="6">cv. CVL-1</strain>
        <tissue evidence="5">Whole seedling</tissue>
    </source>
</reference>
<comment type="caution">
    <text evidence="5">The sequence shown here is derived from an EMBL/GenBank/DDBJ whole genome shotgun (WGS) entry which is preliminary data.</text>
</comment>
<evidence type="ECO:0000256" key="2">
    <source>
        <dbReference type="ARBA" id="ARBA00022980"/>
    </source>
</evidence>
<dbReference type="PROSITE" id="PS51746">
    <property type="entry name" value="PPM_2"/>
    <property type="match status" value="1"/>
</dbReference>
<dbReference type="Proteomes" id="UP000188268">
    <property type="component" value="Unassembled WGS sequence"/>
</dbReference>
<dbReference type="Pfam" id="PF00411">
    <property type="entry name" value="Ribosomal_S11"/>
    <property type="match status" value="1"/>
</dbReference>
<dbReference type="SUPFAM" id="SSF81606">
    <property type="entry name" value="PP2C-like"/>
    <property type="match status" value="1"/>
</dbReference>
<dbReference type="Gene3D" id="3.30.420.80">
    <property type="entry name" value="Ribosomal protein S11"/>
    <property type="match status" value="1"/>
</dbReference>
<dbReference type="InterPro" id="IPR001971">
    <property type="entry name" value="Ribosomal_uS11"/>
</dbReference>
<dbReference type="GO" id="GO:1990904">
    <property type="term" value="C:ribonucleoprotein complex"/>
    <property type="evidence" value="ECO:0007669"/>
    <property type="project" value="UniProtKB-KW"/>
</dbReference>
<gene>
    <name evidence="5" type="ORF">CCACVL1_02468</name>
</gene>
<feature type="domain" description="PPM-type phosphatase" evidence="4">
    <location>
        <begin position="60"/>
        <end position="377"/>
    </location>
</feature>
<dbReference type="SUPFAM" id="SSF53137">
    <property type="entry name" value="Translational machinery components"/>
    <property type="match status" value="1"/>
</dbReference>
<evidence type="ECO:0000313" key="6">
    <source>
        <dbReference type="Proteomes" id="UP000188268"/>
    </source>
</evidence>
<name>A0A1R3K8E7_COCAP</name>
<dbReference type="EMBL" id="AWWV01006076">
    <property type="protein sequence ID" value="OMP03352.1"/>
    <property type="molecule type" value="Genomic_DNA"/>
</dbReference>
<comment type="similarity">
    <text evidence="1">Belongs to the universal ribosomal protein uS11 family.</text>
</comment>
<keyword evidence="3" id="KW-0687">Ribonucleoprotein</keyword>
<dbReference type="Gramene" id="OMP03352">
    <property type="protein sequence ID" value="OMP03352"/>
    <property type="gene ID" value="CCACVL1_02468"/>
</dbReference>
<dbReference type="Gene3D" id="3.60.40.10">
    <property type="entry name" value="PPM-type phosphatase domain"/>
    <property type="match status" value="1"/>
</dbReference>
<evidence type="ECO:0000313" key="5">
    <source>
        <dbReference type="EMBL" id="OMP03352.1"/>
    </source>
</evidence>
<dbReference type="Pfam" id="PF00481">
    <property type="entry name" value="PP2C"/>
    <property type="match status" value="1"/>
</dbReference>
<dbReference type="CDD" id="cd00143">
    <property type="entry name" value="PP2Cc"/>
    <property type="match status" value="1"/>
</dbReference>
<dbReference type="GO" id="GO:0003735">
    <property type="term" value="F:structural constituent of ribosome"/>
    <property type="evidence" value="ECO:0007669"/>
    <property type="project" value="InterPro"/>
</dbReference>